<evidence type="ECO:0000313" key="3">
    <source>
        <dbReference type="Proteomes" id="UP000217343"/>
    </source>
</evidence>
<sequence>MIKKNITLTILLTILALPRQSQGGEPPPDSPQIKTKIVPLFPYLRASGKLTGDAAFSIGADINKGLPWFARTNLTITPFLNTNTKSGIARLISTSTNDKKDGPSTNWRVGLGITILRLGVLHPRQGEDKEKDQNARFNAFNICKGICTAGKDDENCKIFREKSTSHSPESIQIQDLCSNGRSFMKEHSDKLKPELTGIYPASTFSAAFAYGQDRLEYLNPTTTQNILKSESTPKNGFNAAASYFINLTEHAKSSKRKTNITFEIMATWNSAWTTQKDSAEYCVPAGAVQRPDSPVTDPAEICKTLSLGPIERNNKLRIAPYVGIIDKFNDDWRIALGPTLGKSSKATEWGIEMPLYVSLLSLPGTYSGEYKGIFRIIPRAQWTREDGADKQTEFLFSVSIELLSQLSLIPRAADFIQ</sequence>
<name>A0A250JS90_9BACT</name>
<evidence type="ECO:0000256" key="1">
    <source>
        <dbReference type="SAM" id="SignalP"/>
    </source>
</evidence>
<keyword evidence="3" id="KW-1185">Reference proteome</keyword>
<evidence type="ECO:0000313" key="2">
    <source>
        <dbReference type="EMBL" id="ATB46337.1"/>
    </source>
</evidence>
<organism evidence="2 3">
    <name type="scientific">Corallococcus macrosporus DSM 14697</name>
    <dbReference type="NCBI Taxonomy" id="1189310"/>
    <lineage>
        <taxon>Bacteria</taxon>
        <taxon>Pseudomonadati</taxon>
        <taxon>Myxococcota</taxon>
        <taxon>Myxococcia</taxon>
        <taxon>Myxococcales</taxon>
        <taxon>Cystobacterineae</taxon>
        <taxon>Myxococcaceae</taxon>
        <taxon>Corallococcus</taxon>
    </lineage>
</organism>
<accession>A0A250JS90</accession>
<dbReference type="RefSeq" id="WP_157757482.1">
    <property type="nucleotide sequence ID" value="NZ_CP022203.1"/>
</dbReference>
<dbReference type="Proteomes" id="UP000217343">
    <property type="component" value="Chromosome"/>
</dbReference>
<dbReference type="EMBL" id="CP022203">
    <property type="protein sequence ID" value="ATB46337.1"/>
    <property type="molecule type" value="Genomic_DNA"/>
</dbReference>
<feature type="signal peptide" evidence="1">
    <location>
        <begin position="1"/>
        <end position="23"/>
    </location>
</feature>
<protein>
    <submittedName>
        <fullName evidence="2">Uncharacterized protein</fullName>
    </submittedName>
</protein>
<keyword evidence="1" id="KW-0732">Signal</keyword>
<gene>
    <name evidence="2" type="ORF">MYMAC_001929</name>
</gene>
<reference evidence="2 3" key="1">
    <citation type="submission" date="2017-06" db="EMBL/GenBank/DDBJ databases">
        <title>Sequencing and comparative analysis of myxobacterial genomes.</title>
        <authorList>
            <person name="Rupp O."/>
            <person name="Goesmann A."/>
            <person name="Sogaard-Andersen L."/>
        </authorList>
    </citation>
    <scope>NUCLEOTIDE SEQUENCE [LARGE SCALE GENOMIC DNA]</scope>
    <source>
        <strain evidence="2 3">DSM 14697</strain>
    </source>
</reference>
<proteinExistence type="predicted"/>
<dbReference type="KEGG" id="mmas:MYMAC_001929"/>
<feature type="chain" id="PRO_5012287048" evidence="1">
    <location>
        <begin position="24"/>
        <end position="417"/>
    </location>
</feature>
<dbReference type="AlphaFoldDB" id="A0A250JS90"/>